<protein>
    <submittedName>
        <fullName evidence="1">Uncharacterized protein</fullName>
    </submittedName>
</protein>
<gene>
    <name evidence="1" type="ORF">GCM10010411_48050</name>
</gene>
<dbReference type="Proteomes" id="UP001501509">
    <property type="component" value="Unassembled WGS sequence"/>
</dbReference>
<accession>A0ABP6CC28</accession>
<comment type="caution">
    <text evidence="1">The sequence shown here is derived from an EMBL/GenBank/DDBJ whole genome shotgun (WGS) entry which is preliminary data.</text>
</comment>
<name>A0ABP6CC28_9ACTN</name>
<sequence>MVVSYIFDVGDETVWSPALRVGRSYVALAEATAAVLGKATGLEAISEDMYDITPSVFADFTRTLLAEYELSKHFVGRQLLHGVLLTSLVIVQRSGIEIVPETEEQEKLWISIPEFSKSMPT</sequence>
<reference evidence="2" key="1">
    <citation type="journal article" date="2019" name="Int. J. Syst. Evol. Microbiol.">
        <title>The Global Catalogue of Microorganisms (GCM) 10K type strain sequencing project: providing services to taxonomists for standard genome sequencing and annotation.</title>
        <authorList>
            <consortium name="The Broad Institute Genomics Platform"/>
            <consortium name="The Broad Institute Genome Sequencing Center for Infectious Disease"/>
            <person name="Wu L."/>
            <person name="Ma J."/>
        </authorList>
    </citation>
    <scope>NUCLEOTIDE SEQUENCE [LARGE SCALE GENOMIC DNA]</scope>
    <source>
        <strain evidence="2">JCM 6833</strain>
    </source>
</reference>
<dbReference type="EMBL" id="BAAATD010000006">
    <property type="protein sequence ID" value="GAA2608212.1"/>
    <property type="molecule type" value="Genomic_DNA"/>
</dbReference>
<proteinExistence type="predicted"/>
<evidence type="ECO:0000313" key="1">
    <source>
        <dbReference type="EMBL" id="GAA2608212.1"/>
    </source>
</evidence>
<dbReference type="Pfam" id="PF19564">
    <property type="entry name" value="DUF6086"/>
    <property type="match status" value="1"/>
</dbReference>
<organism evidence="1 2">
    <name type="scientific">Actinomadura fulvescens</name>
    <dbReference type="NCBI Taxonomy" id="46160"/>
    <lineage>
        <taxon>Bacteria</taxon>
        <taxon>Bacillati</taxon>
        <taxon>Actinomycetota</taxon>
        <taxon>Actinomycetes</taxon>
        <taxon>Streptosporangiales</taxon>
        <taxon>Thermomonosporaceae</taxon>
        <taxon>Actinomadura</taxon>
    </lineage>
</organism>
<keyword evidence="2" id="KW-1185">Reference proteome</keyword>
<dbReference type="InterPro" id="IPR045732">
    <property type="entry name" value="DUF6086"/>
</dbReference>
<evidence type="ECO:0000313" key="2">
    <source>
        <dbReference type="Proteomes" id="UP001501509"/>
    </source>
</evidence>